<evidence type="ECO:0000256" key="8">
    <source>
        <dbReference type="SAM" id="Phobius"/>
    </source>
</evidence>
<dbReference type="PANTHER" id="PTHR14009:SF1">
    <property type="entry name" value="MITOCHONDRIAL PROTON_CALCIUM EXCHANGER PROTEIN"/>
    <property type="match status" value="1"/>
</dbReference>
<keyword evidence="11" id="KW-1185">Reference proteome</keyword>
<comment type="caution">
    <text evidence="10">The sequence shown here is derived from an EMBL/GenBank/DDBJ whole genome shotgun (WGS) entry which is preliminary data.</text>
</comment>
<evidence type="ECO:0000256" key="7">
    <source>
        <dbReference type="PROSITE-ProRule" id="PRU01094"/>
    </source>
</evidence>
<evidence type="ECO:0000256" key="3">
    <source>
        <dbReference type="ARBA" id="ARBA00022792"/>
    </source>
</evidence>
<dbReference type="InterPro" id="IPR044202">
    <property type="entry name" value="LETM1/MDM38-like"/>
</dbReference>
<evidence type="ECO:0000256" key="1">
    <source>
        <dbReference type="ARBA" id="ARBA00004434"/>
    </source>
</evidence>
<dbReference type="OrthoDB" id="73691at2759"/>
<dbReference type="EMBL" id="CAIX01000073">
    <property type="protein sequence ID" value="CCI44563.1"/>
    <property type="molecule type" value="Genomic_DNA"/>
</dbReference>
<dbReference type="AlphaFoldDB" id="A0A024GDF9"/>
<evidence type="ECO:0000256" key="2">
    <source>
        <dbReference type="ARBA" id="ARBA00022692"/>
    </source>
</evidence>
<evidence type="ECO:0000259" key="9">
    <source>
        <dbReference type="PROSITE" id="PS51758"/>
    </source>
</evidence>
<gene>
    <name evidence="10" type="ORF">BN9_053720</name>
</gene>
<organism evidence="10 11">
    <name type="scientific">Albugo candida</name>
    <dbReference type="NCBI Taxonomy" id="65357"/>
    <lineage>
        <taxon>Eukaryota</taxon>
        <taxon>Sar</taxon>
        <taxon>Stramenopiles</taxon>
        <taxon>Oomycota</taxon>
        <taxon>Peronosporomycetes</taxon>
        <taxon>Albuginales</taxon>
        <taxon>Albuginaceae</taxon>
        <taxon>Albugo</taxon>
    </lineage>
</organism>
<keyword evidence="2 8" id="KW-0812">Transmembrane</keyword>
<evidence type="ECO:0000256" key="4">
    <source>
        <dbReference type="ARBA" id="ARBA00022989"/>
    </source>
</evidence>
<feature type="domain" description="Letm1 RBD" evidence="9">
    <location>
        <begin position="126"/>
        <end position="315"/>
    </location>
</feature>
<dbReference type="GO" id="GO:0005743">
    <property type="term" value="C:mitochondrial inner membrane"/>
    <property type="evidence" value="ECO:0007669"/>
    <property type="project" value="UniProtKB-SubCell"/>
</dbReference>
<dbReference type="GO" id="GO:0043022">
    <property type="term" value="F:ribosome binding"/>
    <property type="evidence" value="ECO:0007669"/>
    <property type="project" value="InterPro"/>
</dbReference>
<sequence>MKGNTPLKTKGSALQKLALWMQPFVQGTKGLYQENLQAWHIRNRIKQTQAANKNSQSEIPQTNVSRREMMIVRQAHRDLFKSLPLMVLFAVPLVGYAAPILGYKFPKQLLPWQFWSDDQKTRFFQEDALTRTEYHPKLKQILRPIMSISDGPEKHKNMLLVNDKSLNISPLEMHKIAPFFEESGPLCLKKLKDDHLSLLAQIHASNPGLAFIYTFLPKSYLVRYLRRRAEELRVDDLMLIKEGTEDLSLSELEFACSDRGIVAGYGKVQELRGALNQWLSMYSKDSKNEVMRYATSLICHAPALVEIEGPSGSQN</sequence>
<dbReference type="GO" id="GO:0030003">
    <property type="term" value="P:intracellular monoatomic cation homeostasis"/>
    <property type="evidence" value="ECO:0007669"/>
    <property type="project" value="TreeGrafter"/>
</dbReference>
<evidence type="ECO:0000313" key="11">
    <source>
        <dbReference type="Proteomes" id="UP000053237"/>
    </source>
</evidence>
<dbReference type="Pfam" id="PF07766">
    <property type="entry name" value="LETM1_RBD"/>
    <property type="match status" value="1"/>
</dbReference>
<dbReference type="PANTHER" id="PTHR14009">
    <property type="entry name" value="LEUCINE ZIPPER-EF-HAND CONTAINING TRANSMEMBRANE PROTEIN"/>
    <property type="match status" value="1"/>
</dbReference>
<dbReference type="PROSITE" id="PS51758">
    <property type="entry name" value="LETM1_RBD"/>
    <property type="match status" value="1"/>
</dbReference>
<keyword evidence="4 8" id="KW-1133">Transmembrane helix</keyword>
<reference evidence="10 11" key="1">
    <citation type="submission" date="2012-05" db="EMBL/GenBank/DDBJ databases">
        <title>Recombination and specialization in a pathogen metapopulation.</title>
        <authorList>
            <person name="Gardiner A."/>
            <person name="Kemen E."/>
            <person name="Schultz-Larsen T."/>
            <person name="MacLean D."/>
            <person name="Van Oosterhout C."/>
            <person name="Jones J.D.G."/>
        </authorList>
    </citation>
    <scope>NUCLEOTIDE SEQUENCE [LARGE SCALE GENOMIC DNA]</scope>
    <source>
        <strain evidence="10 11">Ac Nc2</strain>
    </source>
</reference>
<dbReference type="InterPro" id="IPR033122">
    <property type="entry name" value="LETM1-like_RBD"/>
</dbReference>
<evidence type="ECO:0000313" key="10">
    <source>
        <dbReference type="EMBL" id="CCI44563.1"/>
    </source>
</evidence>
<evidence type="ECO:0000256" key="6">
    <source>
        <dbReference type="ARBA" id="ARBA00023136"/>
    </source>
</evidence>
<keyword evidence="3" id="KW-0999">Mitochondrion inner membrane</keyword>
<keyword evidence="6 8" id="KW-0472">Membrane</keyword>
<proteinExistence type="predicted"/>
<feature type="transmembrane region" description="Helical" evidence="8">
    <location>
        <begin position="83"/>
        <end position="103"/>
    </location>
</feature>
<dbReference type="STRING" id="65357.A0A024GDF9"/>
<protein>
    <recommendedName>
        <fullName evidence="9">Letm1 RBD domain-containing protein</fullName>
    </recommendedName>
</protein>
<keyword evidence="5 7" id="KW-0496">Mitochondrion</keyword>
<name>A0A024GDF9_9STRA</name>
<accession>A0A024GDF9</accession>
<comment type="subcellular location">
    <subcellularLocation>
        <location evidence="1">Mitochondrion inner membrane</location>
        <topology evidence="1">Single-pass membrane protein</topology>
    </subcellularLocation>
</comment>
<dbReference type="InParanoid" id="A0A024GDF9"/>
<dbReference type="Proteomes" id="UP000053237">
    <property type="component" value="Unassembled WGS sequence"/>
</dbReference>
<evidence type="ECO:0000256" key="5">
    <source>
        <dbReference type="ARBA" id="ARBA00023128"/>
    </source>
</evidence>